<dbReference type="InterPro" id="IPR025486">
    <property type="entry name" value="DUF4378"/>
</dbReference>
<feature type="compositionally biased region" description="Low complexity" evidence="1">
    <location>
        <begin position="694"/>
        <end position="705"/>
    </location>
</feature>
<dbReference type="OrthoDB" id="1928505at2759"/>
<proteinExistence type="predicted"/>
<feature type="compositionally biased region" description="Basic and acidic residues" evidence="1">
    <location>
        <begin position="582"/>
        <end position="595"/>
    </location>
</feature>
<feature type="compositionally biased region" description="Basic and acidic residues" evidence="1">
    <location>
        <begin position="464"/>
        <end position="484"/>
    </location>
</feature>
<organism evidence="4 5">
    <name type="scientific">Kingdonia uniflora</name>
    <dbReference type="NCBI Taxonomy" id="39325"/>
    <lineage>
        <taxon>Eukaryota</taxon>
        <taxon>Viridiplantae</taxon>
        <taxon>Streptophyta</taxon>
        <taxon>Embryophyta</taxon>
        <taxon>Tracheophyta</taxon>
        <taxon>Spermatophyta</taxon>
        <taxon>Magnoliopsida</taxon>
        <taxon>Ranunculales</taxon>
        <taxon>Circaeasteraceae</taxon>
        <taxon>Kingdonia</taxon>
    </lineage>
</organism>
<reference evidence="4 5" key="1">
    <citation type="journal article" date="2020" name="IScience">
        <title>Genome Sequencing of the Endangered Kingdonia uniflora (Circaeasteraceae, Ranunculales) Reveals Potential Mechanisms of Evolutionary Specialization.</title>
        <authorList>
            <person name="Sun Y."/>
            <person name="Deng T."/>
            <person name="Zhang A."/>
            <person name="Moore M.J."/>
            <person name="Landis J.B."/>
            <person name="Lin N."/>
            <person name="Zhang H."/>
            <person name="Zhang X."/>
            <person name="Huang J."/>
            <person name="Zhang X."/>
            <person name="Sun H."/>
            <person name="Wang H."/>
        </authorList>
    </citation>
    <scope>NUCLEOTIDE SEQUENCE [LARGE SCALE GENOMIC DNA]</scope>
    <source>
        <strain evidence="4">TB1705</strain>
        <tissue evidence="4">Leaf</tissue>
    </source>
</reference>
<feature type="domain" description="DUF4378" evidence="2">
    <location>
        <begin position="829"/>
        <end position="981"/>
    </location>
</feature>
<evidence type="ECO:0000313" key="5">
    <source>
        <dbReference type="Proteomes" id="UP000541444"/>
    </source>
</evidence>
<dbReference type="PANTHER" id="PTHR21726">
    <property type="entry name" value="PHOSPHATIDYLINOSITOL N-ACETYLGLUCOSAMINYLTRANSFERASE SUBUNIT P DOWN SYNDROME CRITICAL REGION PROTEIN 5 -RELATED"/>
    <property type="match status" value="1"/>
</dbReference>
<feature type="region of interest" description="Disordered" evidence="1">
    <location>
        <begin position="571"/>
        <end position="595"/>
    </location>
</feature>
<evidence type="ECO:0000256" key="1">
    <source>
        <dbReference type="SAM" id="MobiDB-lite"/>
    </source>
</evidence>
<sequence>MSEDLGKMALTLSATSSLAIVEAKKPQTRPGGCVGIFFQLFDWNRRLAKKKLFSKKLLPPARAAKRASKKFGGDDKLPMGKLLLIAEENRGGFPMPKKSDVGVERGREMRAPGLVARLMGLDSMPTVRRDKPKNVGDVIGSGCMRGEVGGCGYDEEGGAGRSRGEFRPEKLQRTGVFERRTVTRFGTAESFQFKSILSPRSRKQQQHHHPKLVSPVKSPRIGRNASRLMDAATKILEPGLQASNRARCALTYSSSLNLPPRDEFLCEDQPEQPGYYSSGAHSLKTQSSCKSCGNLLDVLDTRANVDEQISRGTSSSSDMDIAPFQGSGRNPEIVLPVSCSFEQERFGALVDEVKSNLRMRNKNLNDRKPICRETQDHQPRMTSHRVVKTQKDIASAAPKLKPRSQKQNHMLLAKDRITPTPQPQAQTQLQPSYLQSRRDSFTIGSVNRTKESVPLNQRNRARRPSLDNYDHDKEMNSWYKRDYSSSRLSPPVHKRRPLNNNPRVENPGFVGSSLTKQKNVGGNVVTAKVKGLGDSSMNQNRVKIERPREKGAETGGKKDAGIVSFTFSSPMRQNAQSSFPSERTKKIRDQVDVTSRRDLHQKKLTLDVNRQKPSIRREGELNGDAIGALLEEKLKELTCRDRDEFETGDALPARSAASILEELISALTAGRPSSNDEENKRSDELSPEDSLCYNSLDSSNHNSLHGQTLNTNRKSQGEAKASKVLVELPISGDNDQPSPASVLEACFSNDSCFSESLNGSSERIMYHDSMECSHAQMQPSGRDADLSDSATSLKAGEARNDKMTDFSNNISSALAGCNLANIGLVGEKLNHVRDVIASADLLFGNNTLYNAYGEENFPIGPLLDKMEILSVGFMEAKADSHQRRKFLFDCVIECFESKYIDYCNSRFKFMPGLHLHANEELPTREVYEDIKRWDDFSGRSIDDLIETEISRSLGKWTNFETEASEASSEIEFQILELLLDEIVTDFCQYRRTGSSPIG</sequence>
<protein>
    <recommendedName>
        <fullName evidence="6">DUF4378 domain-containing protein</fullName>
    </recommendedName>
</protein>
<dbReference type="PANTHER" id="PTHR21726:SF61">
    <property type="entry name" value="DNAA INITIATOR-ASSOCIATING PROTEIN"/>
    <property type="match status" value="1"/>
</dbReference>
<evidence type="ECO:0000259" key="2">
    <source>
        <dbReference type="Pfam" id="PF14309"/>
    </source>
</evidence>
<feature type="domain" description="DUF3741" evidence="3">
    <location>
        <begin position="104"/>
        <end position="129"/>
    </location>
</feature>
<feature type="compositionally biased region" description="Polar residues" evidence="1">
    <location>
        <begin position="571"/>
        <end position="581"/>
    </location>
</feature>
<feature type="region of interest" description="Disordered" evidence="1">
    <location>
        <begin position="417"/>
        <end position="516"/>
    </location>
</feature>
<feature type="region of interest" description="Disordered" evidence="1">
    <location>
        <begin position="196"/>
        <end position="218"/>
    </location>
</feature>
<comment type="caution">
    <text evidence="4">The sequence shown here is derived from an EMBL/GenBank/DDBJ whole genome shotgun (WGS) entry which is preliminary data.</text>
</comment>
<evidence type="ECO:0008006" key="6">
    <source>
        <dbReference type="Google" id="ProtNLM"/>
    </source>
</evidence>
<dbReference type="AlphaFoldDB" id="A0A7J7KX89"/>
<accession>A0A7J7KX89</accession>
<dbReference type="Pfam" id="PF14383">
    <property type="entry name" value="VARLMGL"/>
    <property type="match status" value="1"/>
</dbReference>
<feature type="compositionally biased region" description="Basic residues" evidence="1">
    <location>
        <begin position="200"/>
        <end position="211"/>
    </location>
</feature>
<name>A0A7J7KX89_9MAGN</name>
<dbReference type="EMBL" id="JACGCM010002822">
    <property type="protein sequence ID" value="KAF6134963.1"/>
    <property type="molecule type" value="Genomic_DNA"/>
</dbReference>
<evidence type="ECO:0000259" key="3">
    <source>
        <dbReference type="Pfam" id="PF14383"/>
    </source>
</evidence>
<dbReference type="InterPro" id="IPR032795">
    <property type="entry name" value="DUF3741-assoc"/>
</dbReference>
<dbReference type="Pfam" id="PF14309">
    <property type="entry name" value="DUF4378"/>
    <property type="match status" value="1"/>
</dbReference>
<feature type="region of interest" description="Disordered" evidence="1">
    <location>
        <begin position="668"/>
        <end position="718"/>
    </location>
</feature>
<dbReference type="Proteomes" id="UP000541444">
    <property type="component" value="Unassembled WGS sequence"/>
</dbReference>
<evidence type="ECO:0000313" key="4">
    <source>
        <dbReference type="EMBL" id="KAF6134963.1"/>
    </source>
</evidence>
<keyword evidence="5" id="KW-1185">Reference proteome</keyword>
<gene>
    <name evidence="4" type="ORF">GIB67_037490</name>
</gene>